<accession>A0ABQ0GA07</accession>
<keyword evidence="6" id="KW-1185">Reference proteome</keyword>
<dbReference type="Pfam" id="PF12796">
    <property type="entry name" value="Ank_2"/>
    <property type="match status" value="1"/>
</dbReference>
<evidence type="ECO:0000256" key="1">
    <source>
        <dbReference type="ARBA" id="ARBA00022737"/>
    </source>
</evidence>
<keyword evidence="5" id="KW-0407">Ion channel</keyword>
<dbReference type="SMART" id="SM00248">
    <property type="entry name" value="ANK"/>
    <property type="match status" value="3"/>
</dbReference>
<proteinExistence type="predicted"/>
<reference evidence="5 6" key="1">
    <citation type="submission" date="2024-09" db="EMBL/GenBank/DDBJ databases">
        <title>Itraconazole resistance in Madurella fahalii resulting from another homologue of gene encoding cytochrome P450 14-alpha sterol demethylase (CYP51).</title>
        <authorList>
            <person name="Yoshioka I."/>
            <person name="Fahal A.H."/>
            <person name="Kaneko S."/>
            <person name="Yaguchi T."/>
        </authorList>
    </citation>
    <scope>NUCLEOTIDE SEQUENCE [LARGE SCALE GENOMIC DNA]</scope>
    <source>
        <strain evidence="5 6">IFM 68171</strain>
    </source>
</reference>
<name>A0ABQ0GA07_9PEZI</name>
<gene>
    <name evidence="5" type="ORF">MFIFM68171_04818</name>
</gene>
<evidence type="ECO:0000313" key="6">
    <source>
        <dbReference type="Proteomes" id="UP001628179"/>
    </source>
</evidence>
<evidence type="ECO:0000256" key="3">
    <source>
        <dbReference type="PROSITE-ProRule" id="PRU00023"/>
    </source>
</evidence>
<feature type="region of interest" description="Disordered" evidence="4">
    <location>
        <begin position="213"/>
        <end position="246"/>
    </location>
</feature>
<evidence type="ECO:0000256" key="2">
    <source>
        <dbReference type="ARBA" id="ARBA00023043"/>
    </source>
</evidence>
<protein>
    <submittedName>
        <fullName evidence="5">Potassium channel AKT1</fullName>
    </submittedName>
</protein>
<dbReference type="InterPro" id="IPR002110">
    <property type="entry name" value="Ankyrin_rpt"/>
</dbReference>
<comment type="caution">
    <text evidence="5">The sequence shown here is derived from an EMBL/GenBank/DDBJ whole genome shotgun (WGS) entry which is preliminary data.</text>
</comment>
<sequence>MSFGVGVGDLALVARSAWRLYKACKESSEDFARLSTELLSLHAVLNETHEFLIDNPKLDTSRRHRLSMLCDQCNAALEGLDSIVARYESLGTQAQRTWDRMRFGLNDLSDVRERLVSSVTLLTAFNTAMINSSTARIEKKLNKFFAEVQAGLREGSVVTTEDVAHAIETADVWAEFRREIADVGITTSAAEENHEFILEKLRAALAEGALDEQVAPGDNSTPKNWDGKWPSPVPPSDSGYASKTSFSERGSISSTISAANQAFEAELRRQRTEWQPGITVEYSQPGSTDRRMTSDPGATGSSPLRVKRSTRPVRLVKKWFVNETAIIQAASDGDAGRVAELIGLGVDVNARDRWGWSALSMCGYSGNKAIARMLLDHGADLDNVDVDGDTPTTLAAQRGHAELIIMFDEERAVRDLKIRESDKEAPRK</sequence>
<keyword evidence="1" id="KW-0677">Repeat</keyword>
<keyword evidence="2 3" id="KW-0040">ANK repeat</keyword>
<dbReference type="GeneID" id="98175561"/>
<dbReference type="RefSeq" id="XP_070916339.1">
    <property type="nucleotide sequence ID" value="XM_071060238.1"/>
</dbReference>
<dbReference type="SUPFAM" id="SSF48403">
    <property type="entry name" value="Ankyrin repeat"/>
    <property type="match status" value="1"/>
</dbReference>
<keyword evidence="5" id="KW-0813">Transport</keyword>
<dbReference type="PANTHER" id="PTHR24171">
    <property type="entry name" value="ANKYRIN REPEAT DOMAIN-CONTAINING PROTEIN 39-RELATED"/>
    <property type="match status" value="1"/>
</dbReference>
<evidence type="ECO:0000256" key="4">
    <source>
        <dbReference type="SAM" id="MobiDB-lite"/>
    </source>
</evidence>
<dbReference type="InterPro" id="IPR036770">
    <property type="entry name" value="Ankyrin_rpt-contain_sf"/>
</dbReference>
<feature type="region of interest" description="Disordered" evidence="4">
    <location>
        <begin position="276"/>
        <end position="305"/>
    </location>
</feature>
<evidence type="ECO:0000313" key="5">
    <source>
        <dbReference type="EMBL" id="GAB1314608.1"/>
    </source>
</evidence>
<dbReference type="EMBL" id="BAAFSV010000002">
    <property type="protein sequence ID" value="GAB1314608.1"/>
    <property type="molecule type" value="Genomic_DNA"/>
</dbReference>
<keyword evidence="5" id="KW-0406">Ion transport</keyword>
<organism evidence="5 6">
    <name type="scientific">Madurella fahalii</name>
    <dbReference type="NCBI Taxonomy" id="1157608"/>
    <lineage>
        <taxon>Eukaryota</taxon>
        <taxon>Fungi</taxon>
        <taxon>Dikarya</taxon>
        <taxon>Ascomycota</taxon>
        <taxon>Pezizomycotina</taxon>
        <taxon>Sordariomycetes</taxon>
        <taxon>Sordariomycetidae</taxon>
        <taxon>Sordariales</taxon>
        <taxon>Sordariales incertae sedis</taxon>
        <taxon>Madurella</taxon>
    </lineage>
</organism>
<dbReference type="GO" id="GO:0034220">
    <property type="term" value="P:monoatomic ion transmembrane transport"/>
    <property type="evidence" value="ECO:0007669"/>
    <property type="project" value="UniProtKB-KW"/>
</dbReference>
<dbReference type="Proteomes" id="UP001628179">
    <property type="component" value="Unassembled WGS sequence"/>
</dbReference>
<dbReference type="PROSITE" id="PS50088">
    <property type="entry name" value="ANK_REPEAT"/>
    <property type="match status" value="1"/>
</dbReference>
<feature type="repeat" description="ANK" evidence="3">
    <location>
        <begin position="354"/>
        <end position="386"/>
    </location>
</feature>
<dbReference type="Gene3D" id="1.25.40.20">
    <property type="entry name" value="Ankyrin repeat-containing domain"/>
    <property type="match status" value="1"/>
</dbReference>